<dbReference type="GO" id="GO:0005737">
    <property type="term" value="C:cytoplasm"/>
    <property type="evidence" value="ECO:0007669"/>
    <property type="project" value="TreeGrafter"/>
</dbReference>
<evidence type="ECO:0000259" key="1">
    <source>
        <dbReference type="Pfam" id="PF13409"/>
    </source>
</evidence>
<dbReference type="AlphaFoldDB" id="A0A395N3Q9"/>
<dbReference type="InterPro" id="IPR054416">
    <property type="entry name" value="GST_UstS-like_C"/>
</dbReference>
<name>A0A395N3Q9_9HYPO</name>
<evidence type="ECO:0000313" key="4">
    <source>
        <dbReference type="Proteomes" id="UP000265631"/>
    </source>
</evidence>
<protein>
    <submittedName>
        <fullName evidence="3">Uncharacterized protein</fullName>
    </submittedName>
</protein>
<dbReference type="InterPro" id="IPR050983">
    <property type="entry name" value="GST_Omega/HSP26"/>
</dbReference>
<proteinExistence type="predicted"/>
<dbReference type="EMBL" id="PXXK01000020">
    <property type="protein sequence ID" value="RFN54741.1"/>
    <property type="molecule type" value="Genomic_DNA"/>
</dbReference>
<dbReference type="InterPro" id="IPR036249">
    <property type="entry name" value="Thioredoxin-like_sf"/>
</dbReference>
<dbReference type="Gene3D" id="3.40.30.10">
    <property type="entry name" value="Glutaredoxin"/>
    <property type="match status" value="1"/>
</dbReference>
<dbReference type="PANTHER" id="PTHR43968:SF6">
    <property type="entry name" value="GLUTATHIONE S-TRANSFERASE OMEGA"/>
    <property type="match status" value="1"/>
</dbReference>
<dbReference type="Pfam" id="PF13409">
    <property type="entry name" value="GST_N_2"/>
    <property type="match status" value="1"/>
</dbReference>
<evidence type="ECO:0000313" key="3">
    <source>
        <dbReference type="EMBL" id="RFN54741.1"/>
    </source>
</evidence>
<dbReference type="SUPFAM" id="SSF47616">
    <property type="entry name" value="GST C-terminal domain-like"/>
    <property type="match status" value="1"/>
</dbReference>
<dbReference type="SUPFAM" id="SSF52833">
    <property type="entry name" value="Thioredoxin-like"/>
    <property type="match status" value="1"/>
</dbReference>
<dbReference type="InterPro" id="IPR036282">
    <property type="entry name" value="Glutathione-S-Trfase_C_sf"/>
</dbReference>
<accession>A0A395N3Q9</accession>
<dbReference type="PANTHER" id="PTHR43968">
    <property type="match status" value="1"/>
</dbReference>
<evidence type="ECO:0000259" key="2">
    <source>
        <dbReference type="Pfam" id="PF22041"/>
    </source>
</evidence>
<keyword evidence="4" id="KW-1185">Reference proteome</keyword>
<dbReference type="Pfam" id="PF22041">
    <property type="entry name" value="GST_C_7"/>
    <property type="match status" value="1"/>
</dbReference>
<comment type="caution">
    <text evidence="3">The sequence shown here is derived from an EMBL/GenBank/DDBJ whole genome shotgun (WGS) entry which is preliminary data.</text>
</comment>
<dbReference type="Proteomes" id="UP000265631">
    <property type="component" value="Unassembled WGS sequence"/>
</dbReference>
<organism evidence="3 4">
    <name type="scientific">Fusarium flagelliforme</name>
    <dbReference type="NCBI Taxonomy" id="2675880"/>
    <lineage>
        <taxon>Eukaryota</taxon>
        <taxon>Fungi</taxon>
        <taxon>Dikarya</taxon>
        <taxon>Ascomycota</taxon>
        <taxon>Pezizomycotina</taxon>
        <taxon>Sordariomycetes</taxon>
        <taxon>Hypocreomycetidae</taxon>
        <taxon>Hypocreales</taxon>
        <taxon>Nectriaceae</taxon>
        <taxon>Fusarium</taxon>
        <taxon>Fusarium incarnatum-equiseti species complex</taxon>
    </lineage>
</organism>
<feature type="domain" description="Glutathione S-transferase UstS-like C-terminal" evidence="2">
    <location>
        <begin position="118"/>
        <end position="224"/>
    </location>
</feature>
<sequence>MAESDRPVIILYDLACTKNACFSPVVWKVRLMLNYKKIPYKTIFLEFPDIEPTLKKLGVDPHEPGSDVDYTVPTIQHVPTGVFIMDSLRIAKFLESTHPDPPLSLLSDLGSEIESKARRAIGPAFATSIVPRENLILSSRSQEYFRTKNEAKFGCKLEDLLNKEEKTWEGVREKMEELSELMMKNGGPFILGETPSYTDFFIAASLQSARTVDEGVFESWIVIANLDLRYAKSGTVYVEVNAASELTTIDTSYLHPPWQ</sequence>
<gene>
    <name evidence="3" type="ORF">FIE12Z_975</name>
</gene>
<dbReference type="STRING" id="2594813.A0A395N3Q9"/>
<dbReference type="InterPro" id="IPR004045">
    <property type="entry name" value="Glutathione_S-Trfase_N"/>
</dbReference>
<feature type="domain" description="GST N-terminal" evidence="1">
    <location>
        <begin position="22"/>
        <end position="96"/>
    </location>
</feature>
<reference evidence="3 4" key="1">
    <citation type="journal article" date="2018" name="PLoS Pathog.">
        <title>Evolution of structural diversity of trichothecenes, a family of toxins produced by plant pathogenic and entomopathogenic fungi.</title>
        <authorList>
            <person name="Proctor R.H."/>
            <person name="McCormick S.P."/>
            <person name="Kim H.S."/>
            <person name="Cardoza R.E."/>
            <person name="Stanley A.M."/>
            <person name="Lindo L."/>
            <person name="Kelly A."/>
            <person name="Brown D.W."/>
            <person name="Lee T."/>
            <person name="Vaughan M.M."/>
            <person name="Alexander N.J."/>
            <person name="Busman M."/>
            <person name="Gutierrez S."/>
        </authorList>
    </citation>
    <scope>NUCLEOTIDE SEQUENCE [LARGE SCALE GENOMIC DNA]</scope>
    <source>
        <strain evidence="3 4">NRRL 13405</strain>
    </source>
</reference>
<dbReference type="Gene3D" id="1.20.1050.10">
    <property type="match status" value="1"/>
</dbReference>